<proteinExistence type="predicted"/>
<evidence type="ECO:0000313" key="2">
    <source>
        <dbReference type="Proteomes" id="UP001458880"/>
    </source>
</evidence>
<dbReference type="AlphaFoldDB" id="A0AAW1MX43"/>
<sequence>MYVRSQLQDFAPEFVDFNDGDEHENAPSNPLTLHLHELHPRCRERAHRIAYFILHTTKWRVGDFEKMLTRTIMPILRRLMPFMRGFSVLHTPADMAMVNSVRGTA</sequence>
<comment type="caution">
    <text evidence="1">The sequence shown here is derived from an EMBL/GenBank/DDBJ whole genome shotgun (WGS) entry which is preliminary data.</text>
</comment>
<accession>A0AAW1MX43</accession>
<evidence type="ECO:0008006" key="3">
    <source>
        <dbReference type="Google" id="ProtNLM"/>
    </source>
</evidence>
<dbReference type="Proteomes" id="UP001458880">
    <property type="component" value="Unassembled WGS sequence"/>
</dbReference>
<dbReference type="EMBL" id="JASPKY010000025">
    <property type="protein sequence ID" value="KAK9751871.1"/>
    <property type="molecule type" value="Genomic_DNA"/>
</dbReference>
<keyword evidence="2" id="KW-1185">Reference proteome</keyword>
<gene>
    <name evidence="1" type="ORF">QE152_g4768</name>
</gene>
<name>A0AAW1MX43_POPJA</name>
<reference evidence="1 2" key="1">
    <citation type="journal article" date="2024" name="BMC Genomics">
        <title>De novo assembly and annotation of Popillia japonica's genome with initial clues to its potential as an invasive pest.</title>
        <authorList>
            <person name="Cucini C."/>
            <person name="Boschi S."/>
            <person name="Funari R."/>
            <person name="Cardaioli E."/>
            <person name="Iannotti N."/>
            <person name="Marturano G."/>
            <person name="Paoli F."/>
            <person name="Bruttini M."/>
            <person name="Carapelli A."/>
            <person name="Frati F."/>
            <person name="Nardi F."/>
        </authorList>
    </citation>
    <scope>NUCLEOTIDE SEQUENCE [LARGE SCALE GENOMIC DNA]</scope>
    <source>
        <strain evidence="1">DMR45628</strain>
    </source>
</reference>
<protein>
    <recommendedName>
        <fullName evidence="3">CRAL-TRIO domain-containing protein</fullName>
    </recommendedName>
</protein>
<evidence type="ECO:0000313" key="1">
    <source>
        <dbReference type="EMBL" id="KAK9751871.1"/>
    </source>
</evidence>
<organism evidence="1 2">
    <name type="scientific">Popillia japonica</name>
    <name type="common">Japanese beetle</name>
    <dbReference type="NCBI Taxonomy" id="7064"/>
    <lineage>
        <taxon>Eukaryota</taxon>
        <taxon>Metazoa</taxon>
        <taxon>Ecdysozoa</taxon>
        <taxon>Arthropoda</taxon>
        <taxon>Hexapoda</taxon>
        <taxon>Insecta</taxon>
        <taxon>Pterygota</taxon>
        <taxon>Neoptera</taxon>
        <taxon>Endopterygota</taxon>
        <taxon>Coleoptera</taxon>
        <taxon>Polyphaga</taxon>
        <taxon>Scarabaeiformia</taxon>
        <taxon>Scarabaeidae</taxon>
        <taxon>Rutelinae</taxon>
        <taxon>Popillia</taxon>
    </lineage>
</organism>